<dbReference type="AlphaFoldDB" id="A0A0C3C075"/>
<reference evidence="2 3" key="1">
    <citation type="submission" date="2014-04" db="EMBL/GenBank/DDBJ databases">
        <authorList>
            <consortium name="DOE Joint Genome Institute"/>
            <person name="Kuo A."/>
            <person name="Tarkka M."/>
            <person name="Buscot F."/>
            <person name="Kohler A."/>
            <person name="Nagy L.G."/>
            <person name="Floudas D."/>
            <person name="Copeland A."/>
            <person name="Barry K.W."/>
            <person name="Cichocki N."/>
            <person name="Veneault-Fourrey C."/>
            <person name="LaButti K."/>
            <person name="Lindquist E.A."/>
            <person name="Lipzen A."/>
            <person name="Lundell T."/>
            <person name="Morin E."/>
            <person name="Murat C."/>
            <person name="Sun H."/>
            <person name="Tunlid A."/>
            <person name="Henrissat B."/>
            <person name="Grigoriev I.V."/>
            <person name="Hibbett D.S."/>
            <person name="Martin F."/>
            <person name="Nordberg H.P."/>
            <person name="Cantor M.N."/>
            <person name="Hua S.X."/>
        </authorList>
    </citation>
    <scope>NUCLEOTIDE SEQUENCE [LARGE SCALE GENOMIC DNA]</scope>
    <source>
        <strain evidence="2 3">F 1598</strain>
    </source>
</reference>
<dbReference type="InParanoid" id="A0A0C3C075"/>
<evidence type="ECO:0000313" key="2">
    <source>
        <dbReference type="EMBL" id="KIM92223.1"/>
    </source>
</evidence>
<organism evidence="2 3">
    <name type="scientific">Piloderma croceum (strain F 1598)</name>
    <dbReference type="NCBI Taxonomy" id="765440"/>
    <lineage>
        <taxon>Eukaryota</taxon>
        <taxon>Fungi</taxon>
        <taxon>Dikarya</taxon>
        <taxon>Basidiomycota</taxon>
        <taxon>Agaricomycotina</taxon>
        <taxon>Agaricomycetes</taxon>
        <taxon>Agaricomycetidae</taxon>
        <taxon>Atheliales</taxon>
        <taxon>Atheliaceae</taxon>
        <taxon>Piloderma</taxon>
    </lineage>
</organism>
<feature type="signal peptide" evidence="1">
    <location>
        <begin position="1"/>
        <end position="20"/>
    </location>
</feature>
<evidence type="ECO:0000313" key="3">
    <source>
        <dbReference type="Proteomes" id="UP000054166"/>
    </source>
</evidence>
<gene>
    <name evidence="2" type="ORF">PILCRDRAFT_57701</name>
</gene>
<protein>
    <submittedName>
        <fullName evidence="2">Uncharacterized protein</fullName>
    </submittedName>
</protein>
<feature type="chain" id="PRO_5002162306" evidence="1">
    <location>
        <begin position="21"/>
        <end position="67"/>
    </location>
</feature>
<dbReference type="HOGENOM" id="CLU_2813262_0_0_1"/>
<dbReference type="Proteomes" id="UP000054166">
    <property type="component" value="Unassembled WGS sequence"/>
</dbReference>
<dbReference type="EMBL" id="KN832970">
    <property type="protein sequence ID" value="KIM92223.1"/>
    <property type="molecule type" value="Genomic_DNA"/>
</dbReference>
<evidence type="ECO:0000256" key="1">
    <source>
        <dbReference type="SAM" id="SignalP"/>
    </source>
</evidence>
<accession>A0A0C3C075</accession>
<reference evidence="3" key="2">
    <citation type="submission" date="2015-01" db="EMBL/GenBank/DDBJ databases">
        <title>Evolutionary Origins and Diversification of the Mycorrhizal Mutualists.</title>
        <authorList>
            <consortium name="DOE Joint Genome Institute"/>
            <consortium name="Mycorrhizal Genomics Consortium"/>
            <person name="Kohler A."/>
            <person name="Kuo A."/>
            <person name="Nagy L.G."/>
            <person name="Floudas D."/>
            <person name="Copeland A."/>
            <person name="Barry K.W."/>
            <person name="Cichocki N."/>
            <person name="Veneault-Fourrey C."/>
            <person name="LaButti K."/>
            <person name="Lindquist E.A."/>
            <person name="Lipzen A."/>
            <person name="Lundell T."/>
            <person name="Morin E."/>
            <person name="Murat C."/>
            <person name="Riley R."/>
            <person name="Ohm R."/>
            <person name="Sun H."/>
            <person name="Tunlid A."/>
            <person name="Henrissat B."/>
            <person name="Grigoriev I.V."/>
            <person name="Hibbett D.S."/>
            <person name="Martin F."/>
        </authorList>
    </citation>
    <scope>NUCLEOTIDE SEQUENCE [LARGE SCALE GENOMIC DNA]</scope>
    <source>
        <strain evidence="3">F 1598</strain>
    </source>
</reference>
<keyword evidence="1" id="KW-0732">Signal</keyword>
<proteinExistence type="predicted"/>
<keyword evidence="3" id="KW-1185">Reference proteome</keyword>
<dbReference type="OrthoDB" id="63533at2759"/>
<name>A0A0C3C075_PILCF</name>
<sequence length="67" mass="7335">MFGLTTLVLSVLAVAPSINAIPYKDYDNDFLDPSYILSKNYSSTTAAAQQSVVEWADYLAAQGPWCE</sequence>